<dbReference type="InterPro" id="IPR019614">
    <property type="entry name" value="SAM-dep_methyl-trfase"/>
</dbReference>
<dbReference type="EC" id="2.1.1.173" evidence="7"/>
<keyword evidence="1 7" id="KW-0963">Cytoplasm</keyword>
<dbReference type="SMART" id="SM00981">
    <property type="entry name" value="THUMP"/>
    <property type="match status" value="1"/>
</dbReference>
<comment type="function">
    <text evidence="7">Specifically methylates the guanine in position 2445 (m2G2445) and the guanine in position 2069 (m7G2069) of 23S rRNA.</text>
</comment>
<dbReference type="Gene3D" id="3.30.750.80">
    <property type="entry name" value="RNA methyltransferase domain (HRMD) like"/>
    <property type="match status" value="1"/>
</dbReference>
<dbReference type="InterPro" id="IPR053943">
    <property type="entry name" value="RlmKL-like_Mtase_CS"/>
</dbReference>
<dbReference type="PANTHER" id="PTHR47313:SF1">
    <property type="entry name" value="RIBOSOMAL RNA LARGE SUBUNIT METHYLTRANSFERASE K_L"/>
    <property type="match status" value="1"/>
</dbReference>
<dbReference type="GO" id="GO:0003723">
    <property type="term" value="F:RNA binding"/>
    <property type="evidence" value="ECO:0007669"/>
    <property type="project" value="UniProtKB-UniRule"/>
</dbReference>
<accession>A0A1M4ZMA9</accession>
<evidence type="ECO:0000313" key="10">
    <source>
        <dbReference type="EMBL" id="SHF18942.1"/>
    </source>
</evidence>
<dbReference type="FunFam" id="3.40.50.150:FF:000039">
    <property type="entry name" value="Ribosomal RNA large subunit methyltransferase K/L"/>
    <property type="match status" value="1"/>
</dbReference>
<evidence type="ECO:0000256" key="2">
    <source>
        <dbReference type="ARBA" id="ARBA00022552"/>
    </source>
</evidence>
<dbReference type="Gene3D" id="3.30.2130.30">
    <property type="match status" value="1"/>
</dbReference>
<dbReference type="HAMAP" id="MF_01858">
    <property type="entry name" value="23SrRNA_methyltr_KL"/>
    <property type="match status" value="1"/>
</dbReference>
<dbReference type="Gene3D" id="3.40.50.150">
    <property type="entry name" value="Vaccinia Virus protein VP39"/>
    <property type="match status" value="2"/>
</dbReference>
<dbReference type="PROSITE" id="PS51165">
    <property type="entry name" value="THUMP"/>
    <property type="match status" value="1"/>
</dbReference>
<reference evidence="11" key="1">
    <citation type="submission" date="2016-11" db="EMBL/GenBank/DDBJ databases">
        <authorList>
            <person name="Varghese N."/>
            <person name="Submissions S."/>
        </authorList>
    </citation>
    <scope>NUCLEOTIDE SEQUENCE [LARGE SCALE GENOMIC DNA]</scope>
    <source>
        <strain evidence="11">DSM 21264</strain>
    </source>
</reference>
<dbReference type="InterPro" id="IPR004114">
    <property type="entry name" value="THUMP_dom"/>
</dbReference>
<keyword evidence="2 7" id="KW-0698">rRNA processing</keyword>
<dbReference type="GO" id="GO:0070043">
    <property type="term" value="F:rRNA (guanine-N7-)-methyltransferase activity"/>
    <property type="evidence" value="ECO:0007669"/>
    <property type="project" value="UniProtKB-UniRule"/>
</dbReference>
<comment type="similarity">
    <text evidence="7">Belongs to the methyltransferase superfamily. RlmKL family.</text>
</comment>
<dbReference type="EMBL" id="FQUH01000006">
    <property type="protein sequence ID" value="SHF18942.1"/>
    <property type="molecule type" value="Genomic_DNA"/>
</dbReference>
<evidence type="ECO:0000256" key="4">
    <source>
        <dbReference type="ARBA" id="ARBA00022679"/>
    </source>
</evidence>
<sequence>MHQYLATTSIGLENLLAEELNRLGVSDTQVVQAGVRFRATNEIIYRCCLWSRIASRFIRVLSEFSCQDDMDLYLSASAIRWSDYLQPSGTVIVDFNGTNQSIRNSQYGAVKVKDAIVDHFTKRNLPRPTISKDRPDLRVHVRLNKEKAIMGIDMVGGSLHIRGYRTEAGAAPLRETLAAAMIMRSGWQGDIALMDPMCGSGTIVIEAAMMAAGIAPGINRAHWGFQSLPDYEPELWTQVKTQASVQSKRGIKQVSVPIYGYDYDEKMLNLAKENARRAGVRDLIEFQSMDAAKLQRPVSFQAGLIISNPPYGERLGTEPSLIALYASLGAQLKSEFGGCKAMFLSSSDELLSCLRMRADKQFKMRNGSLPCHLKIYAIAERDESQRQLASQEVAADFANRLRKNIAKITPWAKREQLDCYRVYDADLPDYNAAIDVYGDHVVIQEYAAPKSIAPEKAKRRLTDMIRATTQVMDVDANHIVLKVREKQKGHAQYQKMSTKAKTSQVQEYGARFIVNLYDYLDTGLFLDHRLTRRRLGDMAKGRDFLNLFAYTGTATVHAALGGAKSTTTVDMSKTYLEWAKENMALNRQIGRQHRYEQADCLQWLEQAKGQYDLIFIDPPTFSNSKRMAATFDVQRDHIHVMQHLKRILRQDGVIVFSNNKRQFKMDMEGMAALQLSAENISSQTLPLDFKRHQQIHNCWLIRHREADTE</sequence>
<dbReference type="InterPro" id="IPR000241">
    <property type="entry name" value="RlmKL-like_Mtase"/>
</dbReference>
<feature type="domain" description="THUMP" evidence="9">
    <location>
        <begin position="43"/>
        <end position="154"/>
    </location>
</feature>
<dbReference type="PROSITE" id="PS01261">
    <property type="entry name" value="UPF0020"/>
    <property type="match status" value="1"/>
</dbReference>
<protein>
    <recommendedName>
        <fullName evidence="7">Ribosomal RNA large subunit methyltransferase K/L</fullName>
    </recommendedName>
    <domain>
        <recommendedName>
            <fullName evidence="7">23S rRNA m2G2445 methyltransferase</fullName>
            <ecNumber evidence="7">2.1.1.173</ecNumber>
        </recommendedName>
        <alternativeName>
            <fullName evidence="7">rRNA (guanine-N(2)-)-methyltransferase RlmL</fullName>
        </alternativeName>
    </domain>
    <domain>
        <recommendedName>
            <fullName evidence="7">23S rRNA m7G2069 methyltransferase</fullName>
            <ecNumber evidence="7">2.1.1.264</ecNumber>
        </recommendedName>
        <alternativeName>
            <fullName evidence="7">rRNA (guanine-N(7)-)-methyltransferase RlmK</fullName>
        </alternativeName>
    </domain>
</protein>
<evidence type="ECO:0000259" key="9">
    <source>
        <dbReference type="PROSITE" id="PS51165"/>
    </source>
</evidence>
<keyword evidence="4 7" id="KW-0808">Transferase</keyword>
<gene>
    <name evidence="7" type="primary">rlmL</name>
    <name evidence="10" type="ORF">SAMN02745781_01662</name>
</gene>
<dbReference type="AlphaFoldDB" id="A0A1M4ZMA9"/>
<dbReference type="GO" id="GO:0005737">
    <property type="term" value="C:cytoplasm"/>
    <property type="evidence" value="ECO:0007669"/>
    <property type="project" value="UniProtKB-SubCell"/>
</dbReference>
<keyword evidence="5 7" id="KW-0949">S-adenosyl-L-methionine</keyword>
<evidence type="ECO:0000256" key="3">
    <source>
        <dbReference type="ARBA" id="ARBA00022603"/>
    </source>
</evidence>
<dbReference type="Pfam" id="PF02926">
    <property type="entry name" value="THUMP"/>
    <property type="match status" value="1"/>
</dbReference>
<evidence type="ECO:0000256" key="8">
    <source>
        <dbReference type="PROSITE-ProRule" id="PRU00529"/>
    </source>
</evidence>
<dbReference type="CDD" id="cd02440">
    <property type="entry name" value="AdoMet_MTases"/>
    <property type="match status" value="1"/>
</dbReference>
<dbReference type="InterPro" id="IPR017244">
    <property type="entry name" value="23SrRNA_methyltr_KL"/>
</dbReference>
<dbReference type="InterPro" id="IPR054170">
    <property type="entry name" value="RlmL_1st"/>
</dbReference>
<keyword evidence="6 8" id="KW-0694">RNA-binding</keyword>
<evidence type="ECO:0000256" key="6">
    <source>
        <dbReference type="ARBA" id="ARBA00022884"/>
    </source>
</evidence>
<dbReference type="InterPro" id="IPR002052">
    <property type="entry name" value="DNA_methylase_N6_adenine_CS"/>
</dbReference>
<organism evidence="10 11">
    <name type="scientific">Vibrio gazogenes DSM 21264 = NBRC 103151</name>
    <dbReference type="NCBI Taxonomy" id="1123492"/>
    <lineage>
        <taxon>Bacteria</taxon>
        <taxon>Pseudomonadati</taxon>
        <taxon>Pseudomonadota</taxon>
        <taxon>Gammaproteobacteria</taxon>
        <taxon>Vibrionales</taxon>
        <taxon>Vibrionaceae</taxon>
        <taxon>Vibrio</taxon>
    </lineage>
</organism>
<dbReference type="Pfam" id="PF01170">
    <property type="entry name" value="UPF0020"/>
    <property type="match status" value="1"/>
</dbReference>
<dbReference type="CDD" id="cd11715">
    <property type="entry name" value="THUMP_AdoMetMT"/>
    <property type="match status" value="1"/>
</dbReference>
<dbReference type="RefSeq" id="WP_072957895.1">
    <property type="nucleotide sequence ID" value="NZ_FQUH01000006.1"/>
</dbReference>
<dbReference type="InterPro" id="IPR029063">
    <property type="entry name" value="SAM-dependent_MTases_sf"/>
</dbReference>
<dbReference type="Proteomes" id="UP000184159">
    <property type="component" value="Unassembled WGS sequence"/>
</dbReference>
<proteinExistence type="inferred from homology"/>
<keyword evidence="11" id="KW-1185">Reference proteome</keyword>
<dbReference type="SUPFAM" id="SSF53335">
    <property type="entry name" value="S-adenosyl-L-methionine-dependent methyltransferases"/>
    <property type="match status" value="2"/>
</dbReference>
<dbReference type="GO" id="GO:0052915">
    <property type="term" value="F:23S rRNA (guanine(2445)-N(2))-methyltransferase activity"/>
    <property type="evidence" value="ECO:0007669"/>
    <property type="project" value="UniProtKB-UniRule"/>
</dbReference>
<name>A0A1M4ZMA9_VIBGA</name>
<dbReference type="Pfam" id="PF10672">
    <property type="entry name" value="Methyltrans_SAM"/>
    <property type="match status" value="1"/>
</dbReference>
<keyword evidence="3 7" id="KW-0489">Methyltransferase</keyword>
<comment type="catalytic activity">
    <reaction evidence="7">
        <text>guanosine(2445) in 23S rRNA + S-adenosyl-L-methionine = N(2)-methylguanosine(2445) in 23S rRNA + S-adenosyl-L-homocysteine + H(+)</text>
        <dbReference type="Rhea" id="RHEA:42740"/>
        <dbReference type="Rhea" id="RHEA-COMP:10215"/>
        <dbReference type="Rhea" id="RHEA-COMP:10216"/>
        <dbReference type="ChEBI" id="CHEBI:15378"/>
        <dbReference type="ChEBI" id="CHEBI:57856"/>
        <dbReference type="ChEBI" id="CHEBI:59789"/>
        <dbReference type="ChEBI" id="CHEBI:74269"/>
        <dbReference type="ChEBI" id="CHEBI:74481"/>
        <dbReference type="EC" id="2.1.1.173"/>
    </reaction>
</comment>
<comment type="subcellular location">
    <subcellularLocation>
        <location evidence="7">Cytoplasm</location>
    </subcellularLocation>
</comment>
<dbReference type="NCBIfam" id="NF008748">
    <property type="entry name" value="PRK11783.1"/>
    <property type="match status" value="1"/>
</dbReference>
<dbReference type="Pfam" id="PF22020">
    <property type="entry name" value="RlmL_1st"/>
    <property type="match status" value="1"/>
</dbReference>
<comment type="catalytic activity">
    <reaction evidence="7">
        <text>guanosine(2069) in 23S rRNA + S-adenosyl-L-methionine = N(2)-methylguanosine(2069) in 23S rRNA + S-adenosyl-L-homocysteine + H(+)</text>
        <dbReference type="Rhea" id="RHEA:43772"/>
        <dbReference type="Rhea" id="RHEA-COMP:10688"/>
        <dbReference type="Rhea" id="RHEA-COMP:10689"/>
        <dbReference type="ChEBI" id="CHEBI:15378"/>
        <dbReference type="ChEBI" id="CHEBI:57856"/>
        <dbReference type="ChEBI" id="CHEBI:59789"/>
        <dbReference type="ChEBI" id="CHEBI:74269"/>
        <dbReference type="ChEBI" id="CHEBI:74481"/>
        <dbReference type="EC" id="2.1.1.264"/>
    </reaction>
</comment>
<evidence type="ECO:0000256" key="5">
    <source>
        <dbReference type="ARBA" id="ARBA00022691"/>
    </source>
</evidence>
<dbReference type="PROSITE" id="PS00092">
    <property type="entry name" value="N6_MTASE"/>
    <property type="match status" value="1"/>
</dbReference>
<dbReference type="PIRSF" id="PIRSF037618">
    <property type="entry name" value="RNA_Mtase_bacteria_prd"/>
    <property type="match status" value="1"/>
</dbReference>
<evidence type="ECO:0000256" key="7">
    <source>
        <dbReference type="HAMAP-Rule" id="MF_01858"/>
    </source>
</evidence>
<evidence type="ECO:0000256" key="1">
    <source>
        <dbReference type="ARBA" id="ARBA00022490"/>
    </source>
</evidence>
<dbReference type="PANTHER" id="PTHR47313">
    <property type="entry name" value="RIBOSOMAL RNA LARGE SUBUNIT METHYLTRANSFERASE K/L"/>
    <property type="match status" value="1"/>
</dbReference>
<dbReference type="EC" id="2.1.1.264" evidence="7"/>
<evidence type="ECO:0000313" key="11">
    <source>
        <dbReference type="Proteomes" id="UP000184159"/>
    </source>
</evidence>